<dbReference type="GO" id="GO:0005634">
    <property type="term" value="C:nucleus"/>
    <property type="evidence" value="ECO:0007669"/>
    <property type="project" value="UniProtKB-SubCell"/>
</dbReference>
<dbReference type="GO" id="GO:0030527">
    <property type="term" value="F:structural constituent of chromatin"/>
    <property type="evidence" value="ECO:0007669"/>
    <property type="project" value="InterPro"/>
</dbReference>
<comment type="caution">
    <text evidence="9">The sequence shown here is derived from an EMBL/GenBank/DDBJ whole genome shotgun (WGS) entry which is preliminary data.</text>
</comment>
<keyword evidence="7" id="KW-0544">Nucleosome core</keyword>
<dbReference type="OrthoDB" id="3247499at2759"/>
<evidence type="ECO:0000256" key="5">
    <source>
        <dbReference type="ARBA" id="ARBA00023125"/>
    </source>
</evidence>
<dbReference type="AlphaFoldDB" id="A0A8H5D4R8"/>
<dbReference type="PRINTS" id="PR00623">
    <property type="entry name" value="HISTONEH4"/>
</dbReference>
<keyword evidence="4" id="KW-0158">Chromosome</keyword>
<dbReference type="InterPro" id="IPR009072">
    <property type="entry name" value="Histone-fold"/>
</dbReference>
<protein>
    <recommendedName>
        <fullName evidence="8">F-box domain-containing protein</fullName>
    </recommendedName>
</protein>
<dbReference type="GO" id="GO:0003677">
    <property type="term" value="F:DNA binding"/>
    <property type="evidence" value="ECO:0007669"/>
    <property type="project" value="UniProtKB-KW"/>
</dbReference>
<dbReference type="GO" id="GO:0000786">
    <property type="term" value="C:nucleosome"/>
    <property type="evidence" value="ECO:0007669"/>
    <property type="project" value="UniProtKB-KW"/>
</dbReference>
<evidence type="ECO:0000313" key="9">
    <source>
        <dbReference type="EMBL" id="KAF5353109.1"/>
    </source>
</evidence>
<evidence type="ECO:0000259" key="8">
    <source>
        <dbReference type="PROSITE" id="PS50181"/>
    </source>
</evidence>
<evidence type="ECO:0000256" key="6">
    <source>
        <dbReference type="ARBA" id="ARBA00023242"/>
    </source>
</evidence>
<proteinExistence type="inferred from homology"/>
<dbReference type="InterPro" id="IPR036047">
    <property type="entry name" value="F-box-like_dom_sf"/>
</dbReference>
<evidence type="ECO:0000256" key="1">
    <source>
        <dbReference type="ARBA" id="ARBA00004123"/>
    </source>
</evidence>
<evidence type="ECO:0000256" key="4">
    <source>
        <dbReference type="ARBA" id="ARBA00022454"/>
    </source>
</evidence>
<dbReference type="Gene3D" id="1.20.1280.50">
    <property type="match status" value="1"/>
</dbReference>
<dbReference type="Gene3D" id="1.10.20.10">
    <property type="entry name" value="Histone, subunit A"/>
    <property type="match status" value="1"/>
</dbReference>
<dbReference type="Pfam" id="PF12937">
    <property type="entry name" value="F-box-like"/>
    <property type="match status" value="1"/>
</dbReference>
<organism evidence="9 10">
    <name type="scientific">Tetrapyrgos nigripes</name>
    <dbReference type="NCBI Taxonomy" id="182062"/>
    <lineage>
        <taxon>Eukaryota</taxon>
        <taxon>Fungi</taxon>
        <taxon>Dikarya</taxon>
        <taxon>Basidiomycota</taxon>
        <taxon>Agaricomycotina</taxon>
        <taxon>Agaricomycetes</taxon>
        <taxon>Agaricomycetidae</taxon>
        <taxon>Agaricales</taxon>
        <taxon>Marasmiineae</taxon>
        <taxon>Marasmiaceae</taxon>
        <taxon>Tetrapyrgos</taxon>
    </lineage>
</organism>
<keyword evidence="6" id="KW-0539">Nucleus</keyword>
<reference evidence="9 10" key="1">
    <citation type="journal article" date="2020" name="ISME J.">
        <title>Uncovering the hidden diversity of litter-decomposition mechanisms in mushroom-forming fungi.</title>
        <authorList>
            <person name="Floudas D."/>
            <person name="Bentzer J."/>
            <person name="Ahren D."/>
            <person name="Johansson T."/>
            <person name="Persson P."/>
            <person name="Tunlid A."/>
        </authorList>
    </citation>
    <scope>NUCLEOTIDE SEQUENCE [LARGE SCALE GENOMIC DNA]</scope>
    <source>
        <strain evidence="9 10">CBS 291.85</strain>
    </source>
</reference>
<dbReference type="InterPro" id="IPR001810">
    <property type="entry name" value="F-box_dom"/>
</dbReference>
<dbReference type="Proteomes" id="UP000559256">
    <property type="component" value="Unassembled WGS sequence"/>
</dbReference>
<dbReference type="SUPFAM" id="SSF81383">
    <property type="entry name" value="F-box domain"/>
    <property type="match status" value="1"/>
</dbReference>
<keyword evidence="10" id="KW-1185">Reference proteome</keyword>
<evidence type="ECO:0000256" key="2">
    <source>
        <dbReference type="ARBA" id="ARBA00004286"/>
    </source>
</evidence>
<accession>A0A8H5D4R8</accession>
<dbReference type="GO" id="GO:0046982">
    <property type="term" value="F:protein heterodimerization activity"/>
    <property type="evidence" value="ECO:0007669"/>
    <property type="project" value="InterPro"/>
</dbReference>
<evidence type="ECO:0000313" key="10">
    <source>
        <dbReference type="Proteomes" id="UP000559256"/>
    </source>
</evidence>
<dbReference type="CDD" id="cd22912">
    <property type="entry name" value="HFD_H4"/>
    <property type="match status" value="1"/>
</dbReference>
<dbReference type="SUPFAM" id="SSF47113">
    <property type="entry name" value="Histone-fold"/>
    <property type="match status" value="1"/>
</dbReference>
<name>A0A8H5D4R8_9AGAR</name>
<dbReference type="InterPro" id="IPR001951">
    <property type="entry name" value="Histone_H4"/>
</dbReference>
<comment type="similarity">
    <text evidence="3">Belongs to the histone H4 family.</text>
</comment>
<dbReference type="PANTHER" id="PTHR10484">
    <property type="entry name" value="HISTONE H4"/>
    <property type="match status" value="1"/>
</dbReference>
<dbReference type="PROSITE" id="PS50181">
    <property type="entry name" value="FBOX"/>
    <property type="match status" value="1"/>
</dbReference>
<feature type="domain" description="F-box" evidence="8">
    <location>
        <begin position="49"/>
        <end position="94"/>
    </location>
</feature>
<keyword evidence="5" id="KW-0238">DNA-binding</keyword>
<gene>
    <name evidence="9" type="ORF">D9758_008737</name>
</gene>
<comment type="subcellular location">
    <subcellularLocation>
        <location evidence="2">Chromosome</location>
    </subcellularLocation>
    <subcellularLocation>
        <location evidence="1">Nucleus</location>
    </subcellularLocation>
</comment>
<evidence type="ECO:0000256" key="3">
    <source>
        <dbReference type="ARBA" id="ARBA00006564"/>
    </source>
</evidence>
<dbReference type="EMBL" id="JAACJM010000064">
    <property type="protein sequence ID" value="KAF5353109.1"/>
    <property type="molecule type" value="Genomic_DNA"/>
</dbReference>
<sequence>MCVIRDSVTYTEHAKRKTVTALDVVYALKRSGRTLYGFGRLRSDFIPPMDLTPSLPNEIVSDIFSYLRPASLADLTRVSRRLSAVADHLLYSSIFIKDLISESSPVPWRTSRCCESVLSRTYRASSVRRFHIRWLRDQGFPPTYVHVAPTLARLSETLDFFTTIESLELLLGPADTLRAISHTNDGEIHIIERVIFNHSFPHLQFCSLGAEWSKLSPSFSGILVSFLSSLHSLRQLKLPEHCASLDLPSSCLPSLTSFRGSPGAASCLLPGRPVQFLSLVGQDSDVTRENLLRITQTSLPLKDLDLSGMSVRPVLISNVAAYLPDLEVLKIKLALRHTLHYALSGIGRLTLTATRNWGSVWNGVEPVPH</sequence>
<evidence type="ECO:0000256" key="7">
    <source>
        <dbReference type="ARBA" id="ARBA00023269"/>
    </source>
</evidence>